<dbReference type="GO" id="GO:0006281">
    <property type="term" value="P:DNA repair"/>
    <property type="evidence" value="ECO:0007669"/>
    <property type="project" value="InterPro"/>
</dbReference>
<dbReference type="AlphaFoldDB" id="A0A553WHM0"/>
<evidence type="ECO:0000313" key="3">
    <source>
        <dbReference type="Proteomes" id="UP000320160"/>
    </source>
</evidence>
<gene>
    <name evidence="2" type="ORF">FOM92_01800</name>
</gene>
<dbReference type="InterPro" id="IPR012340">
    <property type="entry name" value="NA-bd_OB-fold"/>
</dbReference>
<keyword evidence="3" id="KW-1185">Reference proteome</keyword>
<dbReference type="RefSeq" id="WP_143775063.1">
    <property type="nucleotide sequence ID" value="NZ_VKKU01000001.1"/>
</dbReference>
<reference evidence="2 3" key="1">
    <citation type="submission" date="2019-07" db="EMBL/GenBank/DDBJ databases">
        <authorList>
            <person name="Park M."/>
        </authorList>
    </citation>
    <scope>NUCLEOTIDE SEQUENCE [LARGE SCALE GENOMIC DNA]</scope>
    <source>
        <strain evidence="2 3">KCTC32445</strain>
    </source>
</reference>
<dbReference type="InterPro" id="IPR022572">
    <property type="entry name" value="DNA_rep/recomb_RecO_N"/>
</dbReference>
<dbReference type="GO" id="GO:0006310">
    <property type="term" value="P:DNA recombination"/>
    <property type="evidence" value="ECO:0007669"/>
    <property type="project" value="InterPro"/>
</dbReference>
<evidence type="ECO:0000313" key="2">
    <source>
        <dbReference type="EMBL" id="TSB04191.1"/>
    </source>
</evidence>
<accession>A0A553WHM0</accession>
<dbReference type="EMBL" id="VKKU01000001">
    <property type="protein sequence ID" value="TSB04191.1"/>
    <property type="molecule type" value="Genomic_DNA"/>
</dbReference>
<feature type="domain" description="DNA replication/recombination mediator RecO N-terminal" evidence="1">
    <location>
        <begin position="1"/>
        <end position="76"/>
    </location>
</feature>
<comment type="caution">
    <text evidence="2">The sequence shown here is derived from an EMBL/GenBank/DDBJ whole genome shotgun (WGS) entry which is preliminary data.</text>
</comment>
<proteinExistence type="predicted"/>
<dbReference type="OrthoDB" id="9804792at2"/>
<protein>
    <submittedName>
        <fullName evidence="2">DNA repair protein RecO</fullName>
    </submittedName>
</protein>
<evidence type="ECO:0000259" key="1">
    <source>
        <dbReference type="Pfam" id="PF11967"/>
    </source>
</evidence>
<dbReference type="Pfam" id="PF11967">
    <property type="entry name" value="RecO_N"/>
    <property type="match status" value="1"/>
</dbReference>
<dbReference type="Gene3D" id="2.40.50.140">
    <property type="entry name" value="Nucleic acid-binding proteins"/>
    <property type="match status" value="1"/>
</dbReference>
<sequence length="196" mass="21017">MHISATAIICSVRSHGETGAIVRAFCADEGMLAGYVQGARGRNLRPVLIPGNVIKGEWRVRTAGQLASLVAEPVHSRAHLLSEPLAIAAIDWVTALTAATLPEGHPYPRLHSALDGLLSAIELAPAARIWAGAVAQYETLLLAELGYAQETEVEGAPVAMMAQNRERLVAHVLGERRIDVMAARERLVDRLKRAVA</sequence>
<dbReference type="Pfam" id="PF02565">
    <property type="entry name" value="RecO_C"/>
    <property type="match status" value="1"/>
</dbReference>
<name>A0A553WHM0_9SPHN</name>
<dbReference type="Proteomes" id="UP000320160">
    <property type="component" value="Unassembled WGS sequence"/>
</dbReference>
<organism evidence="2 3">
    <name type="scientific">Sphingorhabdus contaminans</name>
    <dbReference type="NCBI Taxonomy" id="1343899"/>
    <lineage>
        <taxon>Bacteria</taxon>
        <taxon>Pseudomonadati</taxon>
        <taxon>Pseudomonadota</taxon>
        <taxon>Alphaproteobacteria</taxon>
        <taxon>Sphingomonadales</taxon>
        <taxon>Sphingomonadaceae</taxon>
        <taxon>Sphingorhabdus</taxon>
    </lineage>
</organism>
<dbReference type="InterPro" id="IPR003717">
    <property type="entry name" value="RecO"/>
</dbReference>